<dbReference type="Proteomes" id="UP000053815">
    <property type="component" value="Unassembled WGS sequence"/>
</dbReference>
<dbReference type="InterPro" id="IPR032675">
    <property type="entry name" value="LRR_dom_sf"/>
</dbReference>
<dbReference type="OrthoDB" id="2216482at2759"/>
<dbReference type="InterPro" id="IPR036047">
    <property type="entry name" value="F-box-like_dom_sf"/>
</dbReference>
<evidence type="ECO:0000259" key="1">
    <source>
        <dbReference type="Pfam" id="PF00646"/>
    </source>
</evidence>
<dbReference type="SUPFAM" id="SSF81383">
    <property type="entry name" value="F-box domain"/>
    <property type="match status" value="1"/>
</dbReference>
<accession>A0A0C9MTL0</accession>
<dbReference type="Pfam" id="PF00646">
    <property type="entry name" value="F-box"/>
    <property type="match status" value="1"/>
</dbReference>
<reference evidence="2" key="1">
    <citation type="submission" date="2014-09" db="EMBL/GenBank/DDBJ databases">
        <title>Draft genome sequence of an oleaginous Mucoromycotina fungus Mucor ambiguus NBRC6742.</title>
        <authorList>
            <person name="Takeda I."/>
            <person name="Yamane N."/>
            <person name="Morita T."/>
            <person name="Tamano K."/>
            <person name="Machida M."/>
            <person name="Baker S."/>
            <person name="Koike H."/>
        </authorList>
    </citation>
    <scope>NUCLEOTIDE SEQUENCE</scope>
    <source>
        <strain evidence="2">NBRC 6742</strain>
    </source>
</reference>
<gene>
    <name evidence="2" type="ORF">MAM1_0091c04904</name>
</gene>
<dbReference type="SUPFAM" id="SSF52047">
    <property type="entry name" value="RNI-like"/>
    <property type="match status" value="1"/>
</dbReference>
<keyword evidence="3" id="KW-1185">Reference proteome</keyword>
<dbReference type="EMBL" id="DF836380">
    <property type="protein sequence ID" value="GAN05433.1"/>
    <property type="molecule type" value="Genomic_DNA"/>
</dbReference>
<proteinExistence type="predicted"/>
<protein>
    <recommendedName>
        <fullName evidence="1">F-box domain-containing protein</fullName>
    </recommendedName>
</protein>
<name>A0A0C9MTL0_9FUNG</name>
<dbReference type="InterPro" id="IPR001810">
    <property type="entry name" value="F-box_dom"/>
</dbReference>
<organism evidence="2">
    <name type="scientific">Mucor ambiguus</name>
    <dbReference type="NCBI Taxonomy" id="91626"/>
    <lineage>
        <taxon>Eukaryota</taxon>
        <taxon>Fungi</taxon>
        <taxon>Fungi incertae sedis</taxon>
        <taxon>Mucoromycota</taxon>
        <taxon>Mucoromycotina</taxon>
        <taxon>Mucoromycetes</taxon>
        <taxon>Mucorales</taxon>
        <taxon>Mucorineae</taxon>
        <taxon>Mucoraceae</taxon>
        <taxon>Mucor</taxon>
    </lineage>
</organism>
<sequence length="599" mass="68720">MNKLPLEVAFLISNHLSHREKQECALTCRSWCTWFRSNGLFEKVSLHAVNEDYLSMIHFFRDTSYGKSVLDLSIHVATMKLQDFTRLPGIFPNITQLHWAGDILLNSSQDRETFEMAILAWRHLKTIDDGSTLHWISAALLTETPIATQLEDIKLVYPVTEEDEDEEVGDSGFTTHINPPLYLARNAKSLTAVNAPFTVPSLNMAWELINHFTTLKLLNLNYSNRDEDDNGDIFFYGLAEEIRSDRSEEEIFRREGQGIFSIPLPNIRHLEVTVDIARFEMNCISKWMSYFQEAFPGLKSFTFECLESSIPPEIHSHSGFEMWDMRGRKMLKKFCVQFGHFSPFVLEEMEIYKVALEDLTVFVDRQSTDQFIYLKESSQTKSLKKLTIKEREKCIINGVYGLDMFQLIKRIPQLEAVKIDTFRGSLLQHNPTVIVSTLNNAPQIKTLKAPALMSGSSNENTVVSHPCELVHLDISYCQFKLTILEAQNINQTFTNILDSCPLLETFSTQVNAYKDETSNDAGIAVVFSFTNQPYLKSIQIKSLYETYFKFIINGKTTCYHQKYGEMRRPVPNVDETKVYIQIVARNASIIDTSVMSDIP</sequence>
<evidence type="ECO:0000313" key="2">
    <source>
        <dbReference type="EMBL" id="GAN05433.1"/>
    </source>
</evidence>
<dbReference type="Gene3D" id="3.80.10.10">
    <property type="entry name" value="Ribonuclease Inhibitor"/>
    <property type="match status" value="1"/>
</dbReference>
<feature type="domain" description="F-box" evidence="1">
    <location>
        <begin position="3"/>
        <end position="42"/>
    </location>
</feature>
<dbReference type="AlphaFoldDB" id="A0A0C9MTL0"/>
<evidence type="ECO:0000313" key="3">
    <source>
        <dbReference type="Proteomes" id="UP000053815"/>
    </source>
</evidence>